<dbReference type="AlphaFoldDB" id="A0A0M3IEM9"/>
<dbReference type="InterPro" id="IPR045860">
    <property type="entry name" value="Snake_toxin-like_sf"/>
</dbReference>
<evidence type="ECO:0000313" key="2">
    <source>
        <dbReference type="Proteomes" id="UP000036681"/>
    </source>
</evidence>
<evidence type="ECO:0000256" key="1">
    <source>
        <dbReference type="SAM" id="SignalP"/>
    </source>
</evidence>
<reference evidence="3" key="1">
    <citation type="submission" date="2017-02" db="UniProtKB">
        <authorList>
            <consortium name="WormBaseParasite"/>
        </authorList>
    </citation>
    <scope>IDENTIFICATION</scope>
</reference>
<name>A0A0M3IEM9_ASCLU</name>
<protein>
    <submittedName>
        <fullName evidence="3">Activin_recp domain-containing protein</fullName>
    </submittedName>
</protein>
<dbReference type="PANTHER" id="PTHR34721">
    <property type="entry name" value="PROTEIN CBG09734"/>
    <property type="match status" value="1"/>
</dbReference>
<evidence type="ECO:0000313" key="3">
    <source>
        <dbReference type="WBParaSite" id="ALUE_0001657101-mRNA-1"/>
    </source>
</evidence>
<feature type="signal peptide" evidence="1">
    <location>
        <begin position="1"/>
        <end position="17"/>
    </location>
</feature>
<sequence length="131" mass="14408">MFTKIFIVALLAHTNESLRCVYGGYGSVDGRNGAAPIQNVTCTSETHYCVSLDSDVVFNGEHVKGVAKGCDKEMPDSIQRTFCRAQGCRTENENIGSVNICCCKENYCNMATKTLQFTSILSILLLLYLSF</sequence>
<accession>A0A0M3IEM9</accession>
<organism evidence="2 3">
    <name type="scientific">Ascaris lumbricoides</name>
    <name type="common">Giant roundworm</name>
    <dbReference type="NCBI Taxonomy" id="6252"/>
    <lineage>
        <taxon>Eukaryota</taxon>
        <taxon>Metazoa</taxon>
        <taxon>Ecdysozoa</taxon>
        <taxon>Nematoda</taxon>
        <taxon>Chromadorea</taxon>
        <taxon>Rhabditida</taxon>
        <taxon>Spirurina</taxon>
        <taxon>Ascaridomorpha</taxon>
        <taxon>Ascaridoidea</taxon>
        <taxon>Ascarididae</taxon>
        <taxon>Ascaris</taxon>
    </lineage>
</organism>
<dbReference type="Proteomes" id="UP000036681">
    <property type="component" value="Unplaced"/>
</dbReference>
<dbReference type="SUPFAM" id="SSF57302">
    <property type="entry name" value="Snake toxin-like"/>
    <property type="match status" value="1"/>
</dbReference>
<keyword evidence="1" id="KW-0732">Signal</keyword>
<feature type="chain" id="PRO_5005656886" evidence="1">
    <location>
        <begin position="18"/>
        <end position="131"/>
    </location>
</feature>
<dbReference type="Gene3D" id="2.10.60.10">
    <property type="entry name" value="CD59"/>
    <property type="match status" value="1"/>
</dbReference>
<proteinExistence type="predicted"/>
<dbReference type="PANTHER" id="PTHR34721:SF11">
    <property type="entry name" value="ACTIVIN_RECP DOMAIN-CONTAINING PROTEIN"/>
    <property type="match status" value="1"/>
</dbReference>
<keyword evidence="2" id="KW-1185">Reference proteome</keyword>
<dbReference type="WBParaSite" id="ALUE_0001657101-mRNA-1">
    <property type="protein sequence ID" value="ALUE_0001657101-mRNA-1"/>
    <property type="gene ID" value="ALUE_0001657101"/>
</dbReference>